<dbReference type="EMBL" id="JMKJ01000555">
    <property type="protein sequence ID" value="KGG50678.1"/>
    <property type="molecule type" value="Genomic_DNA"/>
</dbReference>
<dbReference type="PROSITE" id="PS51257">
    <property type="entry name" value="PROKAR_LIPOPROTEIN"/>
    <property type="match status" value="1"/>
</dbReference>
<feature type="transmembrane region" description="Helical" evidence="1">
    <location>
        <begin position="227"/>
        <end position="246"/>
    </location>
</feature>
<accession>A0A098VNP5</accession>
<dbReference type="Proteomes" id="UP000029725">
    <property type="component" value="Unassembled WGS sequence"/>
</dbReference>
<evidence type="ECO:0000256" key="1">
    <source>
        <dbReference type="SAM" id="Phobius"/>
    </source>
</evidence>
<feature type="signal peptide" evidence="2">
    <location>
        <begin position="1"/>
        <end position="23"/>
    </location>
</feature>
<gene>
    <name evidence="3" type="ORF">DI09_5p250</name>
</gene>
<dbReference type="GeneID" id="25260421"/>
<protein>
    <submittedName>
        <fullName evidence="3">Uncharacterized protein</fullName>
    </submittedName>
</protein>
<dbReference type="HOGENOM" id="CLU_588033_0_0_1"/>
<evidence type="ECO:0000313" key="4">
    <source>
        <dbReference type="Proteomes" id="UP000029725"/>
    </source>
</evidence>
<feature type="transmembrane region" description="Helical" evidence="1">
    <location>
        <begin position="157"/>
        <end position="187"/>
    </location>
</feature>
<comment type="caution">
    <text evidence="3">The sequence shown here is derived from an EMBL/GenBank/DDBJ whole genome shotgun (WGS) entry which is preliminary data.</text>
</comment>
<feature type="chain" id="PRO_5001950344" evidence="2">
    <location>
        <begin position="24"/>
        <end position="465"/>
    </location>
</feature>
<keyword evidence="4" id="KW-1185">Reference proteome</keyword>
<feature type="transmembrane region" description="Helical" evidence="1">
    <location>
        <begin position="199"/>
        <end position="221"/>
    </location>
</feature>
<dbReference type="AlphaFoldDB" id="A0A098VNP5"/>
<keyword evidence="1" id="KW-1133">Transmembrane helix</keyword>
<organism evidence="3 4">
    <name type="scientific">Mitosporidium daphniae</name>
    <dbReference type="NCBI Taxonomy" id="1485682"/>
    <lineage>
        <taxon>Eukaryota</taxon>
        <taxon>Fungi</taxon>
        <taxon>Fungi incertae sedis</taxon>
        <taxon>Microsporidia</taxon>
        <taxon>Mitosporidium</taxon>
    </lineage>
</organism>
<dbReference type="VEuPathDB" id="MicrosporidiaDB:DI09_5p250"/>
<dbReference type="RefSeq" id="XP_013237105.1">
    <property type="nucleotide sequence ID" value="XM_013381651.1"/>
</dbReference>
<reference evidence="3 4" key="1">
    <citation type="submission" date="2014-04" db="EMBL/GenBank/DDBJ databases">
        <title>A new species of microsporidia sheds light on the evolution of extreme parasitism.</title>
        <authorList>
            <person name="Haag K.L."/>
            <person name="James T.Y."/>
            <person name="Larsson R."/>
            <person name="Schaer T.M."/>
            <person name="Refardt D."/>
            <person name="Pombert J.-F."/>
            <person name="Ebert D."/>
        </authorList>
    </citation>
    <scope>NUCLEOTIDE SEQUENCE [LARGE SCALE GENOMIC DNA]</scope>
    <source>
        <strain evidence="3 4">UGP3</strain>
        <tissue evidence="3">Spores</tissue>
    </source>
</reference>
<evidence type="ECO:0000256" key="2">
    <source>
        <dbReference type="SAM" id="SignalP"/>
    </source>
</evidence>
<feature type="transmembrane region" description="Helical" evidence="1">
    <location>
        <begin position="267"/>
        <end position="285"/>
    </location>
</feature>
<feature type="transmembrane region" description="Helical" evidence="1">
    <location>
        <begin position="74"/>
        <end position="91"/>
    </location>
</feature>
<evidence type="ECO:0000313" key="3">
    <source>
        <dbReference type="EMBL" id="KGG50678.1"/>
    </source>
</evidence>
<proteinExistence type="predicted"/>
<keyword evidence="2" id="KW-0732">Signal</keyword>
<sequence length="465" mass="52800">MRGVIKILAAVIAVIACIPCVFGNELDRPSYMQTSIEKISKYETGICVVTYYLFQTGCSLTNQWIPWTDSFHELFSALSCIFCLMIFNILGEGYPLNRFLAETLCISIPSLSVAKPSMASIRWVLVITLFECISSELRDKLNNIYSDCSFLMTASQLWYYFYFILCNFSMITEYELMVPFIAAMIYFQEYLADKSFTPYTVTLVFLFVNCNLLFGILLSHFRQNLNLTFLDIFFNLCLIDLLKAIICHNSILQEIEALRNTLKNENLPIWMMKSFFFYYVVVYLQKTSIIWKENRFDDQSSTFIGINRNILCNIIQAFFPATSPKVISAQELEHTRYFVFLKTFNALLLFFGRSLSVKRNAGLLKGETPDTQFSAFNIKSVSTFFPLIPPALYEPVSSNSSNLVNRTRFIALPSISAASVDVEAKPALLDGEIPSSVSSGWLCVSCDKATILLSSLLSLMVVGLL</sequence>
<keyword evidence="1" id="KW-0812">Transmembrane</keyword>
<name>A0A098VNP5_9MICR</name>
<keyword evidence="1" id="KW-0472">Membrane</keyword>